<dbReference type="AlphaFoldDB" id="A0A9P2TDE1"/>
<evidence type="ECO:0008006" key="3">
    <source>
        <dbReference type="Google" id="ProtNLM"/>
    </source>
</evidence>
<sequence>MRFPGMSAVRGREGGVALAAGACGTGRHRVRGVIAEGVDMAVTGVFQDGNEAEKDFVDIFTISDCGLLISWRRFYDASRE</sequence>
<dbReference type="SUPFAM" id="SSF54427">
    <property type="entry name" value="NTF2-like"/>
    <property type="match status" value="1"/>
</dbReference>
<evidence type="ECO:0000313" key="2">
    <source>
        <dbReference type="Proteomes" id="UP000014184"/>
    </source>
</evidence>
<proteinExistence type="predicted"/>
<dbReference type="Gene3D" id="3.10.450.50">
    <property type="match status" value="1"/>
</dbReference>
<gene>
    <name evidence="1" type="ORF">TM51_01373</name>
</gene>
<accession>A0A9P2TDE1</accession>
<keyword evidence="2" id="KW-1185">Reference proteome</keyword>
<protein>
    <recommendedName>
        <fullName evidence="3">SnoaL-like domain-containing protein</fullName>
    </recommendedName>
</protein>
<comment type="caution">
    <text evidence="1">The sequence shown here is derived from an EMBL/GenBank/DDBJ whole genome shotgun (WGS) entry which is preliminary data.</text>
</comment>
<dbReference type="Proteomes" id="UP000014184">
    <property type="component" value="Unassembled WGS sequence"/>
</dbReference>
<evidence type="ECO:0000313" key="1">
    <source>
        <dbReference type="EMBL" id="EOR72668.1"/>
    </source>
</evidence>
<organism evidence="1 2">
    <name type="scientific">Thermobifida fusca TM51</name>
    <dbReference type="NCBI Taxonomy" id="1169414"/>
    <lineage>
        <taxon>Bacteria</taxon>
        <taxon>Bacillati</taxon>
        <taxon>Actinomycetota</taxon>
        <taxon>Actinomycetes</taxon>
        <taxon>Streptosporangiales</taxon>
        <taxon>Nocardiopsidaceae</taxon>
        <taxon>Thermobifida</taxon>
    </lineage>
</organism>
<dbReference type="InterPro" id="IPR032710">
    <property type="entry name" value="NTF2-like_dom_sf"/>
</dbReference>
<reference evidence="1 2" key="1">
    <citation type="journal article" date="2013" name="Genome Announc.">
        <title>Draft Genome Sequence of the Lignocellulose Decomposer Thermobifida fusca Strain TM51.</title>
        <authorList>
            <person name="Toth A."/>
            <person name="Barna T."/>
            <person name="Nagy I."/>
            <person name="Horvath B."/>
            <person name="Nagy I."/>
            <person name="Tancsics A."/>
            <person name="Kriszt B."/>
            <person name="Baka E."/>
            <person name="Fekete C."/>
            <person name="Kukolya J."/>
        </authorList>
    </citation>
    <scope>NUCLEOTIDE SEQUENCE [LARGE SCALE GENOMIC DNA]</scope>
    <source>
        <strain evidence="1 2">TM51</strain>
    </source>
</reference>
<dbReference type="EMBL" id="AOSG01000005">
    <property type="protein sequence ID" value="EOR72668.1"/>
    <property type="molecule type" value="Genomic_DNA"/>
</dbReference>
<name>A0A9P2TDE1_THEFU</name>